<dbReference type="InterPro" id="IPR043129">
    <property type="entry name" value="ATPase_NBD"/>
</dbReference>
<dbReference type="NCBIfam" id="TIGR00671">
    <property type="entry name" value="baf"/>
    <property type="match status" value="1"/>
</dbReference>
<name>A0A1H0L4P7_9BACI</name>
<dbReference type="GO" id="GO:0005737">
    <property type="term" value="C:cytoplasm"/>
    <property type="evidence" value="ECO:0007669"/>
    <property type="project" value="UniProtKB-SubCell"/>
</dbReference>
<comment type="function">
    <text evidence="16">Catalyzes the phosphorylation of pantothenate (Pan), the first step in CoA biosynthesis.</text>
</comment>
<evidence type="ECO:0000256" key="14">
    <source>
        <dbReference type="ARBA" id="ARBA00038036"/>
    </source>
</evidence>
<feature type="binding site" evidence="16">
    <location>
        <begin position="6"/>
        <end position="13"/>
    </location>
    <ligand>
        <name>ATP</name>
        <dbReference type="ChEBI" id="CHEBI:30616"/>
    </ligand>
</feature>
<comment type="subunit">
    <text evidence="5 16">Homodimer.</text>
</comment>
<evidence type="ECO:0000256" key="3">
    <source>
        <dbReference type="ARBA" id="ARBA00004496"/>
    </source>
</evidence>
<evidence type="ECO:0000256" key="5">
    <source>
        <dbReference type="ARBA" id="ARBA00011738"/>
    </source>
</evidence>
<organism evidence="17 18">
    <name type="scientific">Alkalicoccus daliensis</name>
    <dbReference type="NCBI Taxonomy" id="745820"/>
    <lineage>
        <taxon>Bacteria</taxon>
        <taxon>Bacillati</taxon>
        <taxon>Bacillota</taxon>
        <taxon>Bacilli</taxon>
        <taxon>Bacillales</taxon>
        <taxon>Bacillaceae</taxon>
        <taxon>Alkalicoccus</taxon>
    </lineage>
</organism>
<comment type="catalytic activity">
    <reaction evidence="1 16">
        <text>(R)-pantothenate + ATP = (R)-4'-phosphopantothenate + ADP + H(+)</text>
        <dbReference type="Rhea" id="RHEA:16373"/>
        <dbReference type="ChEBI" id="CHEBI:10986"/>
        <dbReference type="ChEBI" id="CHEBI:15378"/>
        <dbReference type="ChEBI" id="CHEBI:29032"/>
        <dbReference type="ChEBI" id="CHEBI:30616"/>
        <dbReference type="ChEBI" id="CHEBI:456216"/>
        <dbReference type="EC" id="2.7.1.33"/>
    </reaction>
</comment>
<dbReference type="InterPro" id="IPR004619">
    <property type="entry name" value="Type_III_PanK"/>
</dbReference>
<feature type="binding site" evidence="16">
    <location>
        <position position="184"/>
    </location>
    <ligand>
        <name>substrate</name>
    </ligand>
</feature>
<feature type="binding site" evidence="16">
    <location>
        <position position="132"/>
    </location>
    <ligand>
        <name>ATP</name>
        <dbReference type="ChEBI" id="CHEBI:30616"/>
    </ligand>
</feature>
<dbReference type="EMBL" id="FNIL01000024">
    <property type="protein sequence ID" value="SDO62951.1"/>
    <property type="molecule type" value="Genomic_DNA"/>
</dbReference>
<dbReference type="GO" id="GO:0004594">
    <property type="term" value="F:pantothenate kinase activity"/>
    <property type="evidence" value="ECO:0007669"/>
    <property type="project" value="UniProtKB-UniRule"/>
</dbReference>
<comment type="subcellular location">
    <subcellularLocation>
        <location evidence="3 16">Cytoplasm</location>
    </subcellularLocation>
</comment>
<evidence type="ECO:0000256" key="15">
    <source>
        <dbReference type="ARBA" id="ARBA00040883"/>
    </source>
</evidence>
<evidence type="ECO:0000313" key="17">
    <source>
        <dbReference type="EMBL" id="SDO62951.1"/>
    </source>
</evidence>
<keyword evidence="13 16" id="KW-0173">Coenzyme A biosynthesis</keyword>
<evidence type="ECO:0000256" key="7">
    <source>
        <dbReference type="ARBA" id="ARBA00022490"/>
    </source>
</evidence>
<proteinExistence type="inferred from homology"/>
<dbReference type="GO" id="GO:0046872">
    <property type="term" value="F:metal ion binding"/>
    <property type="evidence" value="ECO:0007669"/>
    <property type="project" value="UniProtKB-KW"/>
</dbReference>
<keyword evidence="9 16" id="KW-0547">Nucleotide-binding</keyword>
<feature type="binding site" evidence="16">
    <location>
        <begin position="107"/>
        <end position="110"/>
    </location>
    <ligand>
        <name>substrate</name>
    </ligand>
</feature>
<dbReference type="Gene3D" id="3.30.420.40">
    <property type="match status" value="2"/>
</dbReference>
<dbReference type="GO" id="GO:0005524">
    <property type="term" value="F:ATP binding"/>
    <property type="evidence" value="ECO:0007669"/>
    <property type="project" value="UniProtKB-UniRule"/>
</dbReference>
<reference evidence="18" key="1">
    <citation type="submission" date="2016-10" db="EMBL/GenBank/DDBJ databases">
        <authorList>
            <person name="Varghese N."/>
            <person name="Submissions S."/>
        </authorList>
    </citation>
    <scope>NUCLEOTIDE SEQUENCE [LARGE SCALE GENOMIC DNA]</scope>
    <source>
        <strain evidence="18">CGMCC 1.10369</strain>
    </source>
</reference>
<keyword evidence="16" id="KW-0479">Metal-binding</keyword>
<comment type="cofactor">
    <cofactor evidence="2">
        <name>K(+)</name>
        <dbReference type="ChEBI" id="CHEBI:29103"/>
    </cofactor>
</comment>
<dbReference type="UniPathway" id="UPA00241">
    <property type="reaction ID" value="UER00352"/>
</dbReference>
<protein>
    <recommendedName>
        <fullName evidence="15 16">Type III pantothenate kinase</fullName>
        <ecNumber evidence="6 16">2.7.1.33</ecNumber>
    </recommendedName>
    <alternativeName>
        <fullName evidence="16">PanK-III</fullName>
    </alternativeName>
    <alternativeName>
        <fullName evidence="16">Pantothenic acid kinase</fullName>
    </alternativeName>
</protein>
<feature type="binding site" evidence="16">
    <location>
        <position position="100"/>
    </location>
    <ligand>
        <name>substrate</name>
    </ligand>
</feature>
<dbReference type="STRING" id="745820.SAMN04488053_12412"/>
<keyword evidence="8 16" id="KW-0808">Transferase</keyword>
<sequence length="258" mass="28412">MNLVIDIGNTKTAFGVYKEKELISHWTMKTDATRTADEYALFLYHMMEFYSLHTEDCEGAMICSVVPQADSVTAEVMEDHLRIPVRFVGPGVKTGLNILYENPREVGADRITNAVAGKELYGFPLIIIDFGTATTYCYLDDKGRYLGGAITPGMDIAMEALAAKASKLPRVETNNTGRVIGRSTAEALQAGAHYGQLSEVEGMIQRMRTEGGAHAKVIVTGPSAHWIAQESDKIDEAHEFLTLDGLQLIYLKNKELFS</sequence>
<evidence type="ECO:0000256" key="11">
    <source>
        <dbReference type="ARBA" id="ARBA00022840"/>
    </source>
</evidence>
<dbReference type="EC" id="2.7.1.33" evidence="6 16"/>
<evidence type="ECO:0000256" key="2">
    <source>
        <dbReference type="ARBA" id="ARBA00001958"/>
    </source>
</evidence>
<keyword evidence="10 16" id="KW-0418">Kinase</keyword>
<evidence type="ECO:0000256" key="1">
    <source>
        <dbReference type="ARBA" id="ARBA00001206"/>
    </source>
</evidence>
<dbReference type="Pfam" id="PF03309">
    <property type="entry name" value="Pan_kinase"/>
    <property type="match status" value="1"/>
</dbReference>
<dbReference type="Proteomes" id="UP000198778">
    <property type="component" value="Unassembled WGS sequence"/>
</dbReference>
<feature type="active site" description="Proton acceptor" evidence="16">
    <location>
        <position position="109"/>
    </location>
</feature>
<evidence type="ECO:0000256" key="9">
    <source>
        <dbReference type="ARBA" id="ARBA00022741"/>
    </source>
</evidence>
<evidence type="ECO:0000313" key="18">
    <source>
        <dbReference type="Proteomes" id="UP000198778"/>
    </source>
</evidence>
<keyword evidence="7 16" id="KW-0963">Cytoplasm</keyword>
<evidence type="ECO:0000256" key="10">
    <source>
        <dbReference type="ARBA" id="ARBA00022777"/>
    </source>
</evidence>
<evidence type="ECO:0000256" key="12">
    <source>
        <dbReference type="ARBA" id="ARBA00022958"/>
    </source>
</evidence>
<evidence type="ECO:0000256" key="8">
    <source>
        <dbReference type="ARBA" id="ARBA00022679"/>
    </source>
</evidence>
<evidence type="ECO:0000256" key="16">
    <source>
        <dbReference type="HAMAP-Rule" id="MF_01274"/>
    </source>
</evidence>
<dbReference type="CDD" id="cd24015">
    <property type="entry name" value="ASKHA_NBD_PanK-III"/>
    <property type="match status" value="1"/>
</dbReference>
<dbReference type="NCBIfam" id="NF009855">
    <property type="entry name" value="PRK13321.1"/>
    <property type="match status" value="1"/>
</dbReference>
<dbReference type="RefSeq" id="WP_090844774.1">
    <property type="nucleotide sequence ID" value="NZ_FNIL01000024.1"/>
</dbReference>
<dbReference type="OrthoDB" id="9804707at2"/>
<dbReference type="GO" id="GO:0015937">
    <property type="term" value="P:coenzyme A biosynthetic process"/>
    <property type="evidence" value="ECO:0007669"/>
    <property type="project" value="UniProtKB-UniRule"/>
</dbReference>
<keyword evidence="12 16" id="KW-0630">Potassium</keyword>
<dbReference type="SUPFAM" id="SSF53067">
    <property type="entry name" value="Actin-like ATPase domain"/>
    <property type="match status" value="2"/>
</dbReference>
<keyword evidence="18" id="KW-1185">Reference proteome</keyword>
<comment type="cofactor">
    <cofactor evidence="16">
        <name>NH4(+)</name>
        <dbReference type="ChEBI" id="CHEBI:28938"/>
    </cofactor>
    <cofactor evidence="16">
        <name>K(+)</name>
        <dbReference type="ChEBI" id="CHEBI:29103"/>
    </cofactor>
    <text evidence="16">A monovalent cation. Ammonium or potassium.</text>
</comment>
<dbReference type="AlphaFoldDB" id="A0A1H0L4P7"/>
<gene>
    <name evidence="16" type="primary">coaX</name>
    <name evidence="17" type="ORF">SAMN04488053_12412</name>
</gene>
<accession>A0A1H0L4P7</accession>
<keyword evidence="11 16" id="KW-0067">ATP-binding</keyword>
<dbReference type="PANTHER" id="PTHR34265">
    <property type="entry name" value="TYPE III PANTOTHENATE KINASE"/>
    <property type="match status" value="1"/>
</dbReference>
<comment type="pathway">
    <text evidence="4 16">Cofactor biosynthesis; coenzyme A biosynthesis; CoA from (R)-pantothenate: step 1/5.</text>
</comment>
<comment type="similarity">
    <text evidence="14 16">Belongs to the type III pantothenate kinase family.</text>
</comment>
<evidence type="ECO:0000256" key="6">
    <source>
        <dbReference type="ARBA" id="ARBA00012102"/>
    </source>
</evidence>
<feature type="binding site" evidence="16">
    <location>
        <position position="129"/>
    </location>
    <ligand>
        <name>K(+)</name>
        <dbReference type="ChEBI" id="CHEBI:29103"/>
    </ligand>
</feature>
<evidence type="ECO:0000256" key="4">
    <source>
        <dbReference type="ARBA" id="ARBA00005225"/>
    </source>
</evidence>
<evidence type="ECO:0000256" key="13">
    <source>
        <dbReference type="ARBA" id="ARBA00022993"/>
    </source>
</evidence>
<dbReference type="PANTHER" id="PTHR34265:SF1">
    <property type="entry name" value="TYPE III PANTOTHENATE KINASE"/>
    <property type="match status" value="1"/>
</dbReference>
<dbReference type="HAMAP" id="MF_01274">
    <property type="entry name" value="Pantothen_kinase_3"/>
    <property type="match status" value="1"/>
</dbReference>